<feature type="transmembrane region" description="Helical" evidence="9">
    <location>
        <begin position="215"/>
        <end position="234"/>
    </location>
</feature>
<feature type="transmembrane region" description="Helical" evidence="9">
    <location>
        <begin position="33"/>
        <end position="53"/>
    </location>
</feature>
<feature type="transmembrane region" description="Helical" evidence="9">
    <location>
        <begin position="189"/>
        <end position="209"/>
    </location>
</feature>
<keyword evidence="6 9" id="KW-1133">Transmembrane helix</keyword>
<dbReference type="CDD" id="cd06582">
    <property type="entry name" value="TM_PBP1_LivH_like"/>
    <property type="match status" value="1"/>
</dbReference>
<evidence type="ECO:0000256" key="8">
    <source>
        <dbReference type="ARBA" id="ARBA00037998"/>
    </source>
</evidence>
<evidence type="ECO:0000313" key="11">
    <source>
        <dbReference type="Proteomes" id="UP000057737"/>
    </source>
</evidence>
<feature type="transmembrane region" description="Helical" evidence="9">
    <location>
        <begin position="267"/>
        <end position="286"/>
    </location>
</feature>
<dbReference type="PANTHER" id="PTHR11795">
    <property type="entry name" value="BRANCHED-CHAIN AMINO ACID TRANSPORT SYSTEM PERMEASE PROTEIN LIVH"/>
    <property type="match status" value="1"/>
</dbReference>
<dbReference type="RefSeq" id="WP_066512731.1">
    <property type="nucleotide sequence ID" value="NZ_LNCU01000102.1"/>
</dbReference>
<dbReference type="InterPro" id="IPR052157">
    <property type="entry name" value="BCAA_transport_permease"/>
</dbReference>
<protein>
    <submittedName>
        <fullName evidence="10">Amino acid ABC transporter permease</fullName>
    </submittedName>
</protein>
<dbReference type="OrthoDB" id="7264436at2"/>
<dbReference type="EMBL" id="LNCU01000102">
    <property type="protein sequence ID" value="KWV49327.1"/>
    <property type="molecule type" value="Genomic_DNA"/>
</dbReference>
<reference evidence="10 11" key="1">
    <citation type="submission" date="2015-11" db="EMBL/GenBank/DDBJ databases">
        <title>Draft Genome Sequence of the Strain BR 10303 (Bradyrhizobium sp.) isolated from nodules of Centrolobium paraense.</title>
        <authorList>
            <person name="Zelli J.E."/>
            <person name="Simoes-Araujo J.L."/>
            <person name="Barauna A.C."/>
            <person name="Silva K."/>
        </authorList>
    </citation>
    <scope>NUCLEOTIDE SEQUENCE [LARGE SCALE GENOMIC DNA]</scope>
    <source>
        <strain evidence="10 11">BR 10303</strain>
    </source>
</reference>
<keyword evidence="3" id="KW-1003">Cell membrane</keyword>
<evidence type="ECO:0000256" key="2">
    <source>
        <dbReference type="ARBA" id="ARBA00022448"/>
    </source>
</evidence>
<evidence type="ECO:0000256" key="5">
    <source>
        <dbReference type="ARBA" id="ARBA00022970"/>
    </source>
</evidence>
<feature type="transmembrane region" description="Helical" evidence="9">
    <location>
        <begin position="59"/>
        <end position="82"/>
    </location>
</feature>
<sequence length="289" mass="30534">MYYIDLAVTGISFGCMYAMMSVGLTLVYGLLRILHVAHAAVFALGAYATVLAANATGSLALGFLAAIIVTPLFGMAIYRLLYEPLLGYRPDVPMIASVGLLVLMQDAFRVVFGEQGVTFRRNAFSFTTFDFYGVTVSAVQIALVVTAAIVFLGLHLFTTRTRIGVGWRATVSKPRIAASFGVDPIKVRYLNFAIGSALAAIAGGLVALLNNLVDPAIGFVVSYKALAIIVLGGLGSVRGTLIASLVLGLVEAYGTIFIGAWLDRDAIAFLALIILLMIRPQGFAGARAA</sequence>
<feature type="transmembrane region" description="Helical" evidence="9">
    <location>
        <begin position="132"/>
        <end position="154"/>
    </location>
</feature>
<dbReference type="AlphaFoldDB" id="A0A125Q6X8"/>
<gene>
    <name evidence="10" type="ORF">AS156_16470</name>
</gene>
<dbReference type="InterPro" id="IPR001851">
    <property type="entry name" value="ABC_transp_permease"/>
</dbReference>
<comment type="subcellular location">
    <subcellularLocation>
        <location evidence="1">Cell membrane</location>
        <topology evidence="1">Multi-pass membrane protein</topology>
    </subcellularLocation>
</comment>
<dbReference type="Pfam" id="PF02653">
    <property type="entry name" value="BPD_transp_2"/>
    <property type="match status" value="1"/>
</dbReference>
<dbReference type="Proteomes" id="UP000057737">
    <property type="component" value="Unassembled WGS sequence"/>
</dbReference>
<dbReference type="PANTHER" id="PTHR11795:SF445">
    <property type="entry name" value="AMINO ACID ABC TRANSPORTER PERMEASE PROTEIN"/>
    <property type="match status" value="1"/>
</dbReference>
<dbReference type="GO" id="GO:0022857">
    <property type="term" value="F:transmembrane transporter activity"/>
    <property type="evidence" value="ECO:0007669"/>
    <property type="project" value="InterPro"/>
</dbReference>
<accession>A0A125Q6X8</accession>
<dbReference type="GO" id="GO:0005886">
    <property type="term" value="C:plasma membrane"/>
    <property type="evidence" value="ECO:0007669"/>
    <property type="project" value="UniProtKB-SubCell"/>
</dbReference>
<evidence type="ECO:0000256" key="4">
    <source>
        <dbReference type="ARBA" id="ARBA00022692"/>
    </source>
</evidence>
<keyword evidence="4 9" id="KW-0812">Transmembrane</keyword>
<comment type="similarity">
    <text evidence="8">Belongs to the binding-protein-dependent transport system permease family. LivHM subfamily.</text>
</comment>
<keyword evidence="2" id="KW-0813">Transport</keyword>
<evidence type="ECO:0000256" key="1">
    <source>
        <dbReference type="ARBA" id="ARBA00004651"/>
    </source>
</evidence>
<feature type="transmembrane region" description="Helical" evidence="9">
    <location>
        <begin position="6"/>
        <end position="26"/>
    </location>
</feature>
<evidence type="ECO:0000256" key="3">
    <source>
        <dbReference type="ARBA" id="ARBA00022475"/>
    </source>
</evidence>
<evidence type="ECO:0000256" key="6">
    <source>
        <dbReference type="ARBA" id="ARBA00022989"/>
    </source>
</evidence>
<proteinExistence type="inferred from homology"/>
<organism evidence="10 11">
    <name type="scientific">Bradyrhizobium macuxiense</name>
    <dbReference type="NCBI Taxonomy" id="1755647"/>
    <lineage>
        <taxon>Bacteria</taxon>
        <taxon>Pseudomonadati</taxon>
        <taxon>Pseudomonadota</taxon>
        <taxon>Alphaproteobacteria</taxon>
        <taxon>Hyphomicrobiales</taxon>
        <taxon>Nitrobacteraceae</taxon>
        <taxon>Bradyrhizobium</taxon>
    </lineage>
</organism>
<keyword evidence="11" id="KW-1185">Reference proteome</keyword>
<keyword evidence="7 9" id="KW-0472">Membrane</keyword>
<evidence type="ECO:0000313" key="10">
    <source>
        <dbReference type="EMBL" id="KWV49327.1"/>
    </source>
</evidence>
<feature type="transmembrane region" description="Helical" evidence="9">
    <location>
        <begin position="241"/>
        <end position="261"/>
    </location>
</feature>
<keyword evidence="5" id="KW-0029">Amino-acid transport</keyword>
<name>A0A125Q6X8_9BRAD</name>
<dbReference type="GO" id="GO:0006865">
    <property type="term" value="P:amino acid transport"/>
    <property type="evidence" value="ECO:0007669"/>
    <property type="project" value="UniProtKB-KW"/>
</dbReference>
<evidence type="ECO:0000256" key="9">
    <source>
        <dbReference type="SAM" id="Phobius"/>
    </source>
</evidence>
<evidence type="ECO:0000256" key="7">
    <source>
        <dbReference type="ARBA" id="ARBA00023136"/>
    </source>
</evidence>
<comment type="caution">
    <text evidence="10">The sequence shown here is derived from an EMBL/GenBank/DDBJ whole genome shotgun (WGS) entry which is preliminary data.</text>
</comment>